<evidence type="ECO:0000256" key="2">
    <source>
        <dbReference type="ARBA" id="ARBA00022448"/>
    </source>
</evidence>
<feature type="transmembrane region" description="Helical" evidence="11">
    <location>
        <begin position="140"/>
        <end position="160"/>
    </location>
</feature>
<keyword evidence="10 11" id="KW-0472">Membrane</keyword>
<dbReference type="CDD" id="cd01392">
    <property type="entry name" value="HTH_LacI"/>
    <property type="match status" value="1"/>
</dbReference>
<protein>
    <submittedName>
        <fullName evidence="15">Uncharacterized protein</fullName>
    </submittedName>
</protein>
<evidence type="ECO:0000256" key="11">
    <source>
        <dbReference type="SAM" id="Phobius"/>
    </source>
</evidence>
<keyword evidence="3" id="KW-1003">Cell membrane</keyword>
<dbReference type="SUPFAM" id="SSF55604">
    <property type="entry name" value="Glucose permease domain IIB"/>
    <property type="match status" value="1"/>
</dbReference>
<dbReference type="CDD" id="cd06267">
    <property type="entry name" value="PBP1_LacI_sugar_binding-like"/>
    <property type="match status" value="1"/>
</dbReference>
<dbReference type="GO" id="GO:0009401">
    <property type="term" value="P:phosphoenolpyruvate-dependent sugar phosphotransferase system"/>
    <property type="evidence" value="ECO:0007669"/>
    <property type="project" value="UniProtKB-KW"/>
</dbReference>
<feature type="domain" description="PTS EIIB type-1" evidence="13">
    <location>
        <begin position="406"/>
        <end position="488"/>
    </location>
</feature>
<dbReference type="PROSITE" id="PS51103">
    <property type="entry name" value="PTS_EIIC_TYPE_1"/>
    <property type="match status" value="1"/>
</dbReference>
<accession>A0A7R9GUW5</accession>
<evidence type="ECO:0000256" key="5">
    <source>
        <dbReference type="ARBA" id="ARBA00022679"/>
    </source>
</evidence>
<dbReference type="InterPro" id="IPR003352">
    <property type="entry name" value="PTS_EIIC"/>
</dbReference>
<dbReference type="GO" id="GO:0016301">
    <property type="term" value="F:kinase activity"/>
    <property type="evidence" value="ECO:0007669"/>
    <property type="project" value="UniProtKB-KW"/>
</dbReference>
<dbReference type="PANTHER" id="PTHR30009:SF20">
    <property type="entry name" value="PTS SYSTEM GLUCOSE-SPECIFIC EIICB COMPONENT-RELATED"/>
    <property type="match status" value="1"/>
</dbReference>
<dbReference type="SUPFAM" id="SSF53822">
    <property type="entry name" value="Periplasmic binding protein-like I"/>
    <property type="match status" value="1"/>
</dbReference>
<evidence type="ECO:0000256" key="9">
    <source>
        <dbReference type="ARBA" id="ARBA00022989"/>
    </source>
</evidence>
<evidence type="ECO:0000256" key="1">
    <source>
        <dbReference type="ARBA" id="ARBA00004651"/>
    </source>
</evidence>
<dbReference type="PROSITE" id="PS50932">
    <property type="entry name" value="HTH_LACI_2"/>
    <property type="match status" value="1"/>
</dbReference>
<feature type="transmembrane region" description="Helical" evidence="11">
    <location>
        <begin position="61"/>
        <end position="82"/>
    </location>
</feature>
<feature type="domain" description="PTS EIIC type-1" evidence="14">
    <location>
        <begin position="1"/>
        <end position="395"/>
    </location>
</feature>
<evidence type="ECO:0000259" key="12">
    <source>
        <dbReference type="PROSITE" id="PS50932"/>
    </source>
</evidence>
<keyword evidence="2" id="KW-0813">Transport</keyword>
<feature type="domain" description="HTH lacI-type" evidence="12">
    <location>
        <begin position="471"/>
        <end position="525"/>
    </location>
</feature>
<dbReference type="GO" id="GO:0005886">
    <property type="term" value="C:plasma membrane"/>
    <property type="evidence" value="ECO:0007669"/>
    <property type="project" value="UniProtKB-SubCell"/>
</dbReference>
<comment type="subcellular location">
    <subcellularLocation>
        <location evidence="1">Cell membrane</location>
        <topology evidence="1">Multi-pass membrane protein</topology>
    </subcellularLocation>
</comment>
<evidence type="ECO:0000256" key="6">
    <source>
        <dbReference type="ARBA" id="ARBA00022683"/>
    </source>
</evidence>
<dbReference type="EMBL" id="OD000428">
    <property type="protein sequence ID" value="CAD7397619.1"/>
    <property type="molecule type" value="Genomic_DNA"/>
</dbReference>
<dbReference type="Gene3D" id="1.10.260.40">
    <property type="entry name" value="lambda repressor-like DNA-binding domains"/>
    <property type="match status" value="1"/>
</dbReference>
<dbReference type="InterPro" id="IPR013013">
    <property type="entry name" value="PTS_EIIC_1"/>
</dbReference>
<keyword evidence="4" id="KW-0762">Sugar transport</keyword>
<proteinExistence type="predicted"/>
<feature type="transmembrane region" description="Helical" evidence="11">
    <location>
        <begin position="255"/>
        <end position="273"/>
    </location>
</feature>
<evidence type="ECO:0000256" key="8">
    <source>
        <dbReference type="ARBA" id="ARBA00022777"/>
    </source>
</evidence>
<dbReference type="Gene3D" id="3.30.1360.60">
    <property type="entry name" value="Glucose permease domain IIB"/>
    <property type="match status" value="1"/>
</dbReference>
<dbReference type="PROSITE" id="PS51098">
    <property type="entry name" value="PTS_EIIB_TYPE_1"/>
    <property type="match status" value="1"/>
</dbReference>
<dbReference type="Pfam" id="PF02378">
    <property type="entry name" value="PTS_EIIC"/>
    <property type="match status" value="1"/>
</dbReference>
<dbReference type="SMART" id="SM00354">
    <property type="entry name" value="HTH_LACI"/>
    <property type="match status" value="1"/>
</dbReference>
<keyword evidence="6" id="KW-0598">Phosphotransferase system</keyword>
<keyword evidence="9 11" id="KW-1133">Transmembrane helix</keyword>
<dbReference type="NCBIfam" id="TIGR00826">
    <property type="entry name" value="EIIB_glc"/>
    <property type="match status" value="1"/>
</dbReference>
<feature type="transmembrane region" description="Helical" evidence="11">
    <location>
        <begin position="361"/>
        <end position="383"/>
    </location>
</feature>
<dbReference type="SUPFAM" id="SSF47413">
    <property type="entry name" value="lambda repressor-like DNA-binding domains"/>
    <property type="match status" value="1"/>
</dbReference>
<dbReference type="InterPro" id="IPR036878">
    <property type="entry name" value="Glu_permease_IIB"/>
</dbReference>
<evidence type="ECO:0000256" key="3">
    <source>
        <dbReference type="ARBA" id="ARBA00022475"/>
    </source>
</evidence>
<evidence type="ECO:0000256" key="7">
    <source>
        <dbReference type="ARBA" id="ARBA00022692"/>
    </source>
</evidence>
<feature type="transmembrane region" description="Helical" evidence="11">
    <location>
        <begin position="280"/>
        <end position="297"/>
    </location>
</feature>
<keyword evidence="8" id="KW-0418">Kinase</keyword>
<dbReference type="NCBIfam" id="NF007449">
    <property type="entry name" value="PRK10014.1"/>
    <property type="match status" value="1"/>
</dbReference>
<dbReference type="GO" id="GO:0006357">
    <property type="term" value="P:regulation of transcription by RNA polymerase II"/>
    <property type="evidence" value="ECO:0007669"/>
    <property type="project" value="UniProtKB-ARBA"/>
</dbReference>
<dbReference type="InterPro" id="IPR028082">
    <property type="entry name" value="Peripla_BP_I"/>
</dbReference>
<dbReference type="Pfam" id="PF00532">
    <property type="entry name" value="Peripla_BP_1"/>
    <property type="match status" value="1"/>
</dbReference>
<reference evidence="15" key="1">
    <citation type="submission" date="2020-11" db="EMBL/GenBank/DDBJ databases">
        <authorList>
            <person name="Tran Van P."/>
        </authorList>
    </citation>
    <scope>NUCLEOTIDE SEQUENCE</scope>
</reference>
<dbReference type="GO" id="GO:0003677">
    <property type="term" value="F:DNA binding"/>
    <property type="evidence" value="ECO:0007669"/>
    <property type="project" value="InterPro"/>
</dbReference>
<dbReference type="Gene3D" id="3.40.50.2300">
    <property type="match status" value="2"/>
</dbReference>
<dbReference type="AlphaFoldDB" id="A0A7R9GUW5"/>
<evidence type="ECO:0000259" key="14">
    <source>
        <dbReference type="PROSITE" id="PS51103"/>
    </source>
</evidence>
<dbReference type="InterPro" id="IPR001996">
    <property type="entry name" value="PTS_IIB_1"/>
</dbReference>
<dbReference type="Pfam" id="PF00367">
    <property type="entry name" value="PTS_EIIB"/>
    <property type="match status" value="1"/>
</dbReference>
<evidence type="ECO:0000259" key="13">
    <source>
        <dbReference type="PROSITE" id="PS51098"/>
    </source>
</evidence>
<organism evidence="15">
    <name type="scientific">Timema poppense</name>
    <name type="common">Walking stick</name>
    <dbReference type="NCBI Taxonomy" id="170557"/>
    <lineage>
        <taxon>Eukaryota</taxon>
        <taxon>Metazoa</taxon>
        <taxon>Ecdysozoa</taxon>
        <taxon>Arthropoda</taxon>
        <taxon>Hexapoda</taxon>
        <taxon>Insecta</taxon>
        <taxon>Pterygota</taxon>
        <taxon>Neoptera</taxon>
        <taxon>Polyneoptera</taxon>
        <taxon>Phasmatodea</taxon>
        <taxon>Timematodea</taxon>
        <taxon>Timematoidea</taxon>
        <taxon>Timematidae</taxon>
        <taxon>Timema</taxon>
    </lineage>
</organism>
<sequence>MIGRALMLPISLLPAAGLLLAFGDKFHLPLMMNAGGVIFDNLPMLFAIGSAVGLASESGIAALSAAVSVFVTNITISTVLSITPEMASQGGKYAMVVGIPTLQMGVFGGLICGILAAWCYNRFHTLQLPEFLGFFSGKRFVAIATALLSFLLGLLLPYIWQHIQSGIDALSVVVNGDNQAASTFIFGLVERALIPLGLHHIWYPSFWYSFGDYTTQAGQVIHGDQTIWFKMLEEGVKSFSSDTYQNAGKFMQGEFPLMLFALPAACLAMYHEAHTKNKKIAAGILFSAALTCFLTGITEPVEFTFIFVAPILYVFNAIMAGLAYMTMYLMHAHIAKSFSAGFIDYLSFGILPSFNGYQTNFLNAIIIGLPMALIYYFTFRFVIRRFDVKTPGRTEVTASANDKTDTEIATDIIGLLGGAQNISSVGSCITRLRLEVAKSEAVNKDGLNALGARGVVFVGDNGIQGAVLKKVSIIDVAKHAGVSVSTVSLVLRQKGKISEATTEKVHAAINLLGYVHNVAAANLRANTSNLIGLILRDFSDSFSIKVMASIVLELEKQGFMVFLGQPLNDHEHLERCLLSFKQQGVAGVIYLSSDTRTPHLPEKIRQNPLPMVVVSQSLLEDKCNLVMRDNRQAANLATRYLIERGHRNIAYVGGQEGCLIREQRLLGFRSAMQQYGLVSREESTPSCSDDTQAVSFTTRQLLEKNNTITALLCHSPDAMIGSISGIHQVGRTVGKDVFLTQQVALVGFEDMLHVNLTSPSFTYVSSASEETGRQAAGLMMRKLKEPDLQIQRITLSGQLIARESA</sequence>
<feature type="transmembrane region" description="Helical" evidence="11">
    <location>
        <begin position="102"/>
        <end position="120"/>
    </location>
</feature>
<dbReference type="InterPro" id="IPR001761">
    <property type="entry name" value="Peripla_BP/Lac1_sug-bd_dom"/>
</dbReference>
<dbReference type="InterPro" id="IPR010982">
    <property type="entry name" value="Lambda_DNA-bd_dom_sf"/>
</dbReference>
<gene>
    <name evidence="15" type="ORF">TPSB3V08_LOCUS1239</name>
</gene>
<evidence type="ECO:0000313" key="15">
    <source>
        <dbReference type="EMBL" id="CAD7397619.1"/>
    </source>
</evidence>
<keyword evidence="5" id="KW-0808">Transferase</keyword>
<dbReference type="CDD" id="cd00212">
    <property type="entry name" value="PTS_IIB_glc"/>
    <property type="match status" value="1"/>
</dbReference>
<dbReference type="InterPro" id="IPR018113">
    <property type="entry name" value="PTrfase_EIIB_Cys"/>
</dbReference>
<feature type="transmembrane region" description="Helical" evidence="11">
    <location>
        <begin position="303"/>
        <end position="325"/>
    </location>
</feature>
<dbReference type="GO" id="GO:0090563">
    <property type="term" value="F:protein-phosphocysteine-sugar phosphotransferase activity"/>
    <property type="evidence" value="ECO:0007669"/>
    <property type="project" value="TreeGrafter"/>
</dbReference>
<dbReference type="InterPro" id="IPR050429">
    <property type="entry name" value="PTS_Glucose_EIICBA"/>
</dbReference>
<dbReference type="InterPro" id="IPR000843">
    <property type="entry name" value="HTH_LacI"/>
</dbReference>
<keyword evidence="7 11" id="KW-0812">Transmembrane</keyword>
<evidence type="ECO:0000256" key="10">
    <source>
        <dbReference type="ARBA" id="ARBA00023136"/>
    </source>
</evidence>
<dbReference type="PANTHER" id="PTHR30009">
    <property type="entry name" value="CYTOCHROME C-TYPE SYNTHESIS PROTEIN AND PTS TRANSMEMBRANE COMPONENT"/>
    <property type="match status" value="1"/>
</dbReference>
<dbReference type="PROSITE" id="PS00356">
    <property type="entry name" value="HTH_LACI_1"/>
    <property type="match status" value="1"/>
</dbReference>
<feature type="transmembrane region" description="Helical" evidence="11">
    <location>
        <begin position="33"/>
        <end position="54"/>
    </location>
</feature>
<evidence type="ECO:0000256" key="4">
    <source>
        <dbReference type="ARBA" id="ARBA00022597"/>
    </source>
</evidence>
<name>A0A7R9GUW5_TIMPO</name>
<dbReference type="Pfam" id="PF00356">
    <property type="entry name" value="LacI"/>
    <property type="match status" value="1"/>
</dbReference>
<dbReference type="GO" id="GO:0008982">
    <property type="term" value="F:protein-N(PI)-phosphohistidine-sugar phosphotransferase activity"/>
    <property type="evidence" value="ECO:0007669"/>
    <property type="project" value="InterPro"/>
</dbReference>